<evidence type="ECO:0000256" key="1">
    <source>
        <dbReference type="ARBA" id="ARBA00010169"/>
    </source>
</evidence>
<dbReference type="Proteomes" id="UP000663903">
    <property type="component" value="Chromosome"/>
</dbReference>
<dbReference type="SUPFAM" id="SSF54913">
    <property type="entry name" value="GlnB-like"/>
    <property type="match status" value="1"/>
</dbReference>
<organism evidence="2 3">
    <name type="scientific">Ottowia testudinis</name>
    <dbReference type="NCBI Taxonomy" id="2816950"/>
    <lineage>
        <taxon>Bacteria</taxon>
        <taxon>Pseudomonadati</taxon>
        <taxon>Pseudomonadota</taxon>
        <taxon>Betaproteobacteria</taxon>
        <taxon>Burkholderiales</taxon>
        <taxon>Comamonadaceae</taxon>
        <taxon>Ottowia</taxon>
    </lineage>
</organism>
<reference evidence="2" key="1">
    <citation type="submission" date="2021-03" db="EMBL/GenBank/DDBJ databases">
        <title>Ottowia sp. 27C isolated from the cloaca of a Giant Asian pond turtle (Heosemys grandis).</title>
        <authorList>
            <person name="Spergser J."/>
            <person name="Busse H.-J."/>
        </authorList>
    </citation>
    <scope>NUCLEOTIDE SEQUENCE</scope>
    <source>
        <strain evidence="2">27C</strain>
    </source>
</reference>
<protein>
    <submittedName>
        <fullName evidence="2">Divalent-cation tolerance protein CutA</fullName>
    </submittedName>
</protein>
<dbReference type="GO" id="GO:0005507">
    <property type="term" value="F:copper ion binding"/>
    <property type="evidence" value="ECO:0007669"/>
    <property type="project" value="TreeGrafter"/>
</dbReference>
<gene>
    <name evidence="2" type="ORF">J1M35_00985</name>
</gene>
<keyword evidence="3" id="KW-1185">Reference proteome</keyword>
<dbReference type="InterPro" id="IPR015867">
    <property type="entry name" value="N-reg_PII/ATP_PRibTrfase_C"/>
</dbReference>
<dbReference type="GO" id="GO:0010038">
    <property type="term" value="P:response to metal ion"/>
    <property type="evidence" value="ECO:0007669"/>
    <property type="project" value="InterPro"/>
</dbReference>
<evidence type="ECO:0000313" key="3">
    <source>
        <dbReference type="Proteomes" id="UP000663903"/>
    </source>
</evidence>
<dbReference type="PANTHER" id="PTHR23419:SF8">
    <property type="entry name" value="FI09726P"/>
    <property type="match status" value="1"/>
</dbReference>
<dbReference type="Pfam" id="PF03091">
    <property type="entry name" value="CutA1"/>
    <property type="match status" value="1"/>
</dbReference>
<dbReference type="KEGG" id="otd:J1M35_00985"/>
<dbReference type="PANTHER" id="PTHR23419">
    <property type="entry name" value="DIVALENT CATION TOLERANCE CUTA-RELATED"/>
    <property type="match status" value="1"/>
</dbReference>
<accession>A0A975CI65</accession>
<sequence length="111" mass="11737">MTQNLLLVLTTVASRADADALARAMVEQRLAACAQISAIDSVYWWNGAVQSEGEFRLLLKTTAERYAALEAALRAAHPYELPAIVALPVAQALPAFADWVAAEVDGPSAAG</sequence>
<evidence type="ECO:0000313" key="2">
    <source>
        <dbReference type="EMBL" id="QTD45536.1"/>
    </source>
</evidence>
<proteinExistence type="inferred from homology"/>
<dbReference type="AlphaFoldDB" id="A0A975CI65"/>
<dbReference type="EMBL" id="CP071796">
    <property type="protein sequence ID" value="QTD45536.1"/>
    <property type="molecule type" value="Genomic_DNA"/>
</dbReference>
<dbReference type="InterPro" id="IPR011322">
    <property type="entry name" value="N-reg_PII-like_a/b"/>
</dbReference>
<dbReference type="InterPro" id="IPR004323">
    <property type="entry name" value="Ion_tolerance_CutA"/>
</dbReference>
<dbReference type="Gene3D" id="3.30.70.120">
    <property type="match status" value="1"/>
</dbReference>
<comment type="similarity">
    <text evidence="1">Belongs to the CutA family.</text>
</comment>
<name>A0A975CI65_9BURK</name>
<dbReference type="RefSeq" id="WP_208009284.1">
    <property type="nucleotide sequence ID" value="NZ_CP071796.1"/>
</dbReference>